<evidence type="ECO:0000256" key="1">
    <source>
        <dbReference type="ARBA" id="ARBA00005689"/>
    </source>
</evidence>
<keyword evidence="4 5" id="KW-0520">NAD</keyword>
<dbReference type="GO" id="GO:0042853">
    <property type="term" value="P:L-alanine catabolic process"/>
    <property type="evidence" value="ECO:0007669"/>
    <property type="project" value="InterPro"/>
</dbReference>
<evidence type="ECO:0000256" key="5">
    <source>
        <dbReference type="PIRNR" id="PIRNR000183"/>
    </source>
</evidence>
<evidence type="ECO:0000256" key="6">
    <source>
        <dbReference type="PIRSR" id="PIRSR000183-1"/>
    </source>
</evidence>
<organism evidence="11">
    <name type="scientific">uncultured Acidobacteriota bacterium</name>
    <dbReference type="NCBI Taxonomy" id="171953"/>
    <lineage>
        <taxon>Bacteria</taxon>
        <taxon>Pseudomonadati</taxon>
        <taxon>Acidobacteriota</taxon>
        <taxon>environmental samples</taxon>
    </lineage>
</organism>
<proteinExistence type="inferred from homology"/>
<dbReference type="SUPFAM" id="SSF51735">
    <property type="entry name" value="NAD(P)-binding Rossmann-fold domains"/>
    <property type="match status" value="1"/>
</dbReference>
<dbReference type="InterPro" id="IPR008141">
    <property type="entry name" value="Ala_DH"/>
</dbReference>
<feature type="binding site" evidence="8">
    <location>
        <position position="198"/>
    </location>
    <ligand>
        <name>NAD(+)</name>
        <dbReference type="ChEBI" id="CHEBI:57540"/>
    </ligand>
</feature>
<dbReference type="SMART" id="SM01002">
    <property type="entry name" value="AlaDh_PNT_C"/>
    <property type="match status" value="1"/>
</dbReference>
<protein>
    <recommendedName>
        <fullName evidence="2 5">Alanine dehydrogenase</fullName>
        <ecNumber evidence="2 5">1.4.1.1</ecNumber>
    </recommendedName>
</protein>
<dbReference type="NCBIfam" id="TIGR00518">
    <property type="entry name" value="alaDH"/>
    <property type="match status" value="1"/>
</dbReference>
<dbReference type="CDD" id="cd05305">
    <property type="entry name" value="L-AlaDH"/>
    <property type="match status" value="1"/>
</dbReference>
<evidence type="ECO:0000256" key="7">
    <source>
        <dbReference type="PIRSR" id="PIRSR000183-2"/>
    </source>
</evidence>
<dbReference type="FunFam" id="3.40.50.720:FF:000049">
    <property type="entry name" value="Alanine dehydrogenase"/>
    <property type="match status" value="1"/>
</dbReference>
<feature type="binding site" evidence="8">
    <location>
        <position position="134"/>
    </location>
    <ligand>
        <name>NAD(+)</name>
        <dbReference type="ChEBI" id="CHEBI:57540"/>
    </ligand>
</feature>
<feature type="domain" description="Alanine dehydrogenase/pyridine nucleotide transhydrogenase N-terminal" evidence="10">
    <location>
        <begin position="4"/>
        <end position="137"/>
    </location>
</feature>
<dbReference type="SUPFAM" id="SSF52283">
    <property type="entry name" value="Formate/glycerate dehydrogenase catalytic domain-like"/>
    <property type="match status" value="1"/>
</dbReference>
<dbReference type="PIRSF" id="PIRSF000183">
    <property type="entry name" value="Alanine_dh"/>
    <property type="match status" value="1"/>
</dbReference>
<dbReference type="Pfam" id="PF01262">
    <property type="entry name" value="AlaDh_PNT_C"/>
    <property type="match status" value="1"/>
</dbReference>
<evidence type="ECO:0000256" key="2">
    <source>
        <dbReference type="ARBA" id="ARBA00012897"/>
    </source>
</evidence>
<comment type="similarity">
    <text evidence="1 5">Belongs to the AlaDH/PNT family.</text>
</comment>
<dbReference type="AlphaFoldDB" id="H5SIT8"/>
<gene>
    <name evidence="11" type="ORF">HGMM_F34F02C11</name>
</gene>
<name>H5SIT8_9BACT</name>
<dbReference type="Gene3D" id="3.40.50.720">
    <property type="entry name" value="NAD(P)-binding Rossmann-like Domain"/>
    <property type="match status" value="2"/>
</dbReference>
<keyword evidence="3 5" id="KW-0560">Oxidoreductase</keyword>
<feature type="domain" description="Alanine dehydrogenase/pyridine nucleotide transhydrogenase NAD(H)-binding" evidence="9">
    <location>
        <begin position="149"/>
        <end position="297"/>
    </location>
</feature>
<sequence length="370" mass="39612">MIIGVPKELKPDEYRVGLVPAGVKALSEEGHTVYVETGAGEGSGISDREYEEAGAQILEDPDEVWARADLIIKVKEPIPVEYARLREGQILFTYLHLAPAPELTRELLARKVTGIAYETITDAEGRLPLLTPMSEVAGRMAVQVGATYLQKTHGGRGVLLGGVPGVLPAKVVILGAGVVGTNATRIAVGMGAQVTVIDKNLDRLRYLDDIFGSQIRTLVSNTYNIWNAIENADLVICGVLIPGAAAPKLITREMLACMHKGAVIVDVSVDQGGCVETSRPTTHSDPVFFVDDVLHYCVPNMPGAVPRTSTFALTNVTLPYAVKLASLGFWGAIRSDPGLRSGVNTYRGYITHPAVAESQGLEYTPLEDIA</sequence>
<dbReference type="InterPro" id="IPR008143">
    <property type="entry name" value="Ala_DH/PNT_CS2"/>
</dbReference>
<evidence type="ECO:0000313" key="11">
    <source>
        <dbReference type="EMBL" id="BAL56074.1"/>
    </source>
</evidence>
<evidence type="ECO:0000259" key="9">
    <source>
        <dbReference type="SMART" id="SM01002"/>
    </source>
</evidence>
<dbReference type="GO" id="GO:0000166">
    <property type="term" value="F:nucleotide binding"/>
    <property type="evidence" value="ECO:0007669"/>
    <property type="project" value="UniProtKB-KW"/>
</dbReference>
<dbReference type="GO" id="GO:0005886">
    <property type="term" value="C:plasma membrane"/>
    <property type="evidence" value="ECO:0007669"/>
    <property type="project" value="TreeGrafter"/>
</dbReference>
<dbReference type="InterPro" id="IPR007886">
    <property type="entry name" value="AlaDH/PNT_N"/>
</dbReference>
<accession>H5SIT8</accession>
<feature type="binding site" evidence="7">
    <location>
        <position position="15"/>
    </location>
    <ligand>
        <name>substrate</name>
    </ligand>
</feature>
<dbReference type="SMART" id="SM01003">
    <property type="entry name" value="AlaDh_PNT_N"/>
    <property type="match status" value="1"/>
</dbReference>
<dbReference type="InterPro" id="IPR036291">
    <property type="entry name" value="NAD(P)-bd_dom_sf"/>
</dbReference>
<reference evidence="11" key="1">
    <citation type="journal article" date="2005" name="Environ. Microbiol.">
        <title>Genetic and functional properties of uncultivated thermophilic crenarchaeotes from a subsurface gold mine as revealed by analysis of genome fragments.</title>
        <authorList>
            <person name="Nunoura T."/>
            <person name="Hirayama H."/>
            <person name="Takami H."/>
            <person name="Oida H."/>
            <person name="Nishi S."/>
            <person name="Shimamura S."/>
            <person name="Suzuki Y."/>
            <person name="Inagaki F."/>
            <person name="Takai K."/>
            <person name="Nealson K.H."/>
            <person name="Horikoshi K."/>
        </authorList>
    </citation>
    <scope>NUCLEOTIDE SEQUENCE</scope>
</reference>
<dbReference type="PROSITE" id="PS00837">
    <property type="entry name" value="ALADH_PNT_2"/>
    <property type="match status" value="1"/>
</dbReference>
<comment type="catalytic activity">
    <reaction evidence="5">
        <text>L-alanine + NAD(+) + H2O = pyruvate + NH4(+) + NADH + H(+)</text>
        <dbReference type="Rhea" id="RHEA:18405"/>
        <dbReference type="ChEBI" id="CHEBI:15361"/>
        <dbReference type="ChEBI" id="CHEBI:15377"/>
        <dbReference type="ChEBI" id="CHEBI:15378"/>
        <dbReference type="ChEBI" id="CHEBI:28938"/>
        <dbReference type="ChEBI" id="CHEBI:57540"/>
        <dbReference type="ChEBI" id="CHEBI:57945"/>
        <dbReference type="ChEBI" id="CHEBI:57972"/>
        <dbReference type="EC" id="1.4.1.1"/>
    </reaction>
</comment>
<feature type="binding site" evidence="8">
    <location>
        <begin position="298"/>
        <end position="301"/>
    </location>
    <ligand>
        <name>NAD(+)</name>
        <dbReference type="ChEBI" id="CHEBI:57540"/>
    </ligand>
</feature>
<reference evidence="11" key="2">
    <citation type="journal article" date="2012" name="PLoS ONE">
        <title>A Deeply Branching Thermophilic Bacterium with an Ancient Acetyl-CoA Pathway Dominates a Subsurface Ecosystem.</title>
        <authorList>
            <person name="Takami H."/>
            <person name="Noguchi H."/>
            <person name="Takaki Y."/>
            <person name="Uchiyama I."/>
            <person name="Toyoda A."/>
            <person name="Nishi S."/>
            <person name="Chee G.-J."/>
            <person name="Arai W."/>
            <person name="Nunoura T."/>
            <person name="Itoh T."/>
            <person name="Hattori M."/>
            <person name="Takai K."/>
        </authorList>
    </citation>
    <scope>NUCLEOTIDE SEQUENCE</scope>
</reference>
<evidence type="ECO:0000256" key="3">
    <source>
        <dbReference type="ARBA" id="ARBA00023002"/>
    </source>
</evidence>
<evidence type="ECO:0000259" key="10">
    <source>
        <dbReference type="SMART" id="SM01003"/>
    </source>
</evidence>
<feature type="binding site" evidence="8">
    <location>
        <position position="220"/>
    </location>
    <ligand>
        <name>NAD(+)</name>
        <dbReference type="ChEBI" id="CHEBI:57540"/>
    </ligand>
</feature>
<dbReference type="PANTHER" id="PTHR42795">
    <property type="entry name" value="ALANINE DEHYDROGENASE"/>
    <property type="match status" value="1"/>
</dbReference>
<feature type="active site" description="Proton donor/acceptor" evidence="6">
    <location>
        <position position="270"/>
    </location>
</feature>
<evidence type="ECO:0000256" key="8">
    <source>
        <dbReference type="PIRSR" id="PIRSR000183-3"/>
    </source>
</evidence>
<dbReference type="EC" id="1.4.1.1" evidence="2 5"/>
<feature type="binding site" evidence="7">
    <location>
        <position position="75"/>
    </location>
    <ligand>
        <name>substrate</name>
    </ligand>
</feature>
<dbReference type="Pfam" id="PF05222">
    <property type="entry name" value="AlaDh_PNT_N"/>
    <property type="match status" value="1"/>
</dbReference>
<feature type="binding site" evidence="8">
    <location>
        <begin position="239"/>
        <end position="240"/>
    </location>
    <ligand>
        <name>NAD(+)</name>
        <dbReference type="ChEBI" id="CHEBI:57540"/>
    </ligand>
</feature>
<dbReference type="PANTHER" id="PTHR42795:SF1">
    <property type="entry name" value="ALANINE DEHYDROGENASE"/>
    <property type="match status" value="1"/>
</dbReference>
<feature type="binding site" evidence="8">
    <location>
        <position position="203"/>
    </location>
    <ligand>
        <name>NAD(+)</name>
        <dbReference type="ChEBI" id="CHEBI:57540"/>
    </ligand>
</feature>
<keyword evidence="8" id="KW-0547">Nucleotide-binding</keyword>
<dbReference type="EMBL" id="AP011737">
    <property type="protein sequence ID" value="BAL56074.1"/>
    <property type="molecule type" value="Genomic_DNA"/>
</dbReference>
<feature type="binding site" evidence="8">
    <location>
        <begin position="267"/>
        <end position="270"/>
    </location>
    <ligand>
        <name>NAD(+)</name>
        <dbReference type="ChEBI" id="CHEBI:57540"/>
    </ligand>
</feature>
<dbReference type="InterPro" id="IPR007698">
    <property type="entry name" value="AlaDH/PNT_NAD(H)-bd"/>
</dbReference>
<feature type="active site" description="Proton donor/acceptor" evidence="6">
    <location>
        <position position="96"/>
    </location>
</feature>
<dbReference type="GO" id="GO:0000286">
    <property type="term" value="F:alanine dehydrogenase activity"/>
    <property type="evidence" value="ECO:0007669"/>
    <property type="project" value="UniProtKB-UniRule"/>
</dbReference>
<evidence type="ECO:0000256" key="4">
    <source>
        <dbReference type="ARBA" id="ARBA00023027"/>
    </source>
</evidence>
<feature type="binding site" evidence="8">
    <location>
        <position position="279"/>
    </location>
    <ligand>
        <name>NAD(+)</name>
        <dbReference type="ChEBI" id="CHEBI:57540"/>
    </ligand>
</feature>